<evidence type="ECO:0000259" key="2">
    <source>
        <dbReference type="PROSITE" id="PS50112"/>
    </source>
</evidence>
<dbReference type="SMART" id="SM00091">
    <property type="entry name" value="PAS"/>
    <property type="match status" value="3"/>
</dbReference>
<dbReference type="InterPro" id="IPR013656">
    <property type="entry name" value="PAS_4"/>
</dbReference>
<dbReference type="Proteomes" id="UP001060368">
    <property type="component" value="Chromosome"/>
</dbReference>
<dbReference type="EMBL" id="CP096115">
    <property type="protein sequence ID" value="UUX92624.1"/>
    <property type="molecule type" value="Genomic_DNA"/>
</dbReference>
<proteinExistence type="predicted"/>
<gene>
    <name evidence="4" type="ORF">L6E24_00410</name>
</gene>
<dbReference type="InterPro" id="IPR013767">
    <property type="entry name" value="PAS_fold"/>
</dbReference>
<organism evidence="4 5">
    <name type="scientific">Methanoplanus endosymbiosus</name>
    <dbReference type="NCBI Taxonomy" id="33865"/>
    <lineage>
        <taxon>Archaea</taxon>
        <taxon>Methanobacteriati</taxon>
        <taxon>Methanobacteriota</taxon>
        <taxon>Stenosarchaea group</taxon>
        <taxon>Methanomicrobia</taxon>
        <taxon>Methanomicrobiales</taxon>
        <taxon>Methanomicrobiaceae</taxon>
        <taxon>Methanoplanus</taxon>
    </lineage>
</organism>
<dbReference type="GeneID" id="74306110"/>
<dbReference type="InterPro" id="IPR000014">
    <property type="entry name" value="PAS"/>
</dbReference>
<feature type="domain" description="PAS" evidence="2">
    <location>
        <begin position="358"/>
        <end position="393"/>
    </location>
</feature>
<dbReference type="PANTHER" id="PTHR44757">
    <property type="entry name" value="DIGUANYLATE CYCLASE DGCP"/>
    <property type="match status" value="1"/>
</dbReference>
<dbReference type="InterPro" id="IPR035965">
    <property type="entry name" value="PAS-like_dom_sf"/>
</dbReference>
<dbReference type="PROSITE" id="PS50113">
    <property type="entry name" value="PAC"/>
    <property type="match status" value="1"/>
</dbReference>
<dbReference type="SUPFAM" id="SSF55785">
    <property type="entry name" value="PYP-like sensor domain (PAS domain)"/>
    <property type="match status" value="3"/>
</dbReference>
<name>A0A9E7TKD1_9EURY</name>
<dbReference type="CDD" id="cd00130">
    <property type="entry name" value="PAS"/>
    <property type="match status" value="2"/>
</dbReference>
<dbReference type="GO" id="GO:0006355">
    <property type="term" value="P:regulation of DNA-templated transcription"/>
    <property type="evidence" value="ECO:0007669"/>
    <property type="project" value="InterPro"/>
</dbReference>
<keyword evidence="5" id="KW-1185">Reference proteome</keyword>
<dbReference type="Pfam" id="PF00989">
    <property type="entry name" value="PAS"/>
    <property type="match status" value="1"/>
</dbReference>
<reference evidence="4" key="1">
    <citation type="submission" date="2022-04" db="EMBL/GenBank/DDBJ databases">
        <title>Complete genome of Methanoplanus endosymbiosus DSM 3599.</title>
        <authorList>
            <person name="Chen S.-C."/>
            <person name="You Y.-T."/>
            <person name="Zhou Y.-Z."/>
            <person name="Lai M.-C."/>
        </authorList>
    </citation>
    <scope>NUCLEOTIDE SEQUENCE</scope>
    <source>
        <strain evidence="4">DSM 3599</strain>
    </source>
</reference>
<protein>
    <submittedName>
        <fullName evidence="4">PAS domain S-box protein</fullName>
    </submittedName>
</protein>
<evidence type="ECO:0000259" key="3">
    <source>
        <dbReference type="PROSITE" id="PS50113"/>
    </source>
</evidence>
<dbReference type="PROSITE" id="PS50112">
    <property type="entry name" value="PAS"/>
    <property type="match status" value="1"/>
</dbReference>
<dbReference type="AlphaFoldDB" id="A0A9E7TKD1"/>
<dbReference type="PANTHER" id="PTHR44757:SF2">
    <property type="entry name" value="BIOFILM ARCHITECTURE MAINTENANCE PROTEIN MBAA"/>
    <property type="match status" value="1"/>
</dbReference>
<evidence type="ECO:0000313" key="4">
    <source>
        <dbReference type="EMBL" id="UUX92624.1"/>
    </source>
</evidence>
<dbReference type="InterPro" id="IPR052155">
    <property type="entry name" value="Biofilm_reg_signaling"/>
</dbReference>
<dbReference type="Pfam" id="PF13426">
    <property type="entry name" value="PAS_9"/>
    <property type="match status" value="1"/>
</dbReference>
<accession>A0A9E7TKD1</accession>
<dbReference type="RefSeq" id="WP_257742768.1">
    <property type="nucleotide sequence ID" value="NZ_CP096115.1"/>
</dbReference>
<sequence length="461" mass="53212">MAGEFQETIDIKELLRKYPKGLNISEISSALHMHRNTSAKYLDMLKLKGDIDRKQSGPSKNYYLIQRMPISALIRYTPFPAIILSSKKEILMVNREALNLLKCPLDVLYGEKIRDLPYSLFKESIIEDLCHNAVQGQSEIIERETHILGKKLHLRLHFIPVVFDTGRDGCAVVIYDSTENIENLEKLKICRKQYEAVTSDQTEFIVHISTEMIIIFVNEAYCRYIGRSFERITGLRFIPMFQADERERVQSIISSLNPGNHSGNLDLKSVRKDGGIGYENWTFRAIFKDNGDISGYHAIGRNITELKISESRLRQYYDNLEKLIQERTNELQGANRRLLGVISEKEDLEQELLFTQFAFDHASDSIILFDEDGKVYKANRTAGELLGYSDVEMKSISVFDINPSISKEEWLHMWGEAHPGKKERIISIHAKQNGEIFDVDVSRNFVQYSERMYFCSVAREI</sequence>
<feature type="domain" description="PAC" evidence="3">
    <location>
        <begin position="263"/>
        <end position="315"/>
    </location>
</feature>
<dbReference type="Pfam" id="PF08448">
    <property type="entry name" value="PAS_4"/>
    <property type="match status" value="1"/>
</dbReference>
<evidence type="ECO:0000313" key="5">
    <source>
        <dbReference type="Proteomes" id="UP001060368"/>
    </source>
</evidence>
<feature type="coiled-coil region" evidence="1">
    <location>
        <begin position="306"/>
        <end position="351"/>
    </location>
</feature>
<keyword evidence="1" id="KW-0175">Coiled coil</keyword>
<evidence type="ECO:0000256" key="1">
    <source>
        <dbReference type="SAM" id="Coils"/>
    </source>
</evidence>
<dbReference type="KEGG" id="mend:L6E24_00410"/>
<dbReference type="NCBIfam" id="TIGR00229">
    <property type="entry name" value="sensory_box"/>
    <property type="match status" value="2"/>
</dbReference>
<dbReference type="InterPro" id="IPR000700">
    <property type="entry name" value="PAS-assoc_C"/>
</dbReference>
<dbReference type="Gene3D" id="3.30.450.20">
    <property type="entry name" value="PAS domain"/>
    <property type="match status" value="3"/>
</dbReference>